<dbReference type="Proteomes" id="UP000030746">
    <property type="component" value="Unassembled WGS sequence"/>
</dbReference>
<evidence type="ECO:0000313" key="11">
    <source>
        <dbReference type="EMBL" id="ESO85584.1"/>
    </source>
</evidence>
<reference evidence="11 12" key="1">
    <citation type="journal article" date="2013" name="Nature">
        <title>Insights into bilaterian evolution from three spiralian genomes.</title>
        <authorList>
            <person name="Simakov O."/>
            <person name="Marletaz F."/>
            <person name="Cho S.J."/>
            <person name="Edsinger-Gonzales E."/>
            <person name="Havlak P."/>
            <person name="Hellsten U."/>
            <person name="Kuo D.H."/>
            <person name="Larsson T."/>
            <person name="Lv J."/>
            <person name="Arendt D."/>
            <person name="Savage R."/>
            <person name="Osoegawa K."/>
            <person name="de Jong P."/>
            <person name="Grimwood J."/>
            <person name="Chapman J.A."/>
            <person name="Shapiro H."/>
            <person name="Aerts A."/>
            <person name="Otillar R.P."/>
            <person name="Terry A.Y."/>
            <person name="Boore J.L."/>
            <person name="Grigoriev I.V."/>
            <person name="Lindberg D.R."/>
            <person name="Seaver E.C."/>
            <person name="Weisblat D.A."/>
            <person name="Putnam N.H."/>
            <person name="Rokhsar D.S."/>
        </authorList>
    </citation>
    <scope>NUCLEOTIDE SEQUENCE [LARGE SCALE GENOMIC DNA]</scope>
</reference>
<dbReference type="InterPro" id="IPR038888">
    <property type="entry name" value="CFAP36"/>
</dbReference>
<dbReference type="EMBL" id="KB203274">
    <property type="protein sequence ID" value="ESO85584.1"/>
    <property type="molecule type" value="Genomic_DNA"/>
</dbReference>
<organism evidence="11 12">
    <name type="scientific">Lottia gigantea</name>
    <name type="common">Giant owl limpet</name>
    <dbReference type="NCBI Taxonomy" id="225164"/>
    <lineage>
        <taxon>Eukaryota</taxon>
        <taxon>Metazoa</taxon>
        <taxon>Spiralia</taxon>
        <taxon>Lophotrochozoa</taxon>
        <taxon>Mollusca</taxon>
        <taxon>Gastropoda</taxon>
        <taxon>Patellogastropoda</taxon>
        <taxon>Lottioidea</taxon>
        <taxon>Lottiidae</taxon>
        <taxon>Lottia</taxon>
    </lineage>
</organism>
<dbReference type="RefSeq" id="XP_009063825.1">
    <property type="nucleotide sequence ID" value="XM_009065577.1"/>
</dbReference>
<keyword evidence="8" id="KW-0966">Cell projection</keyword>
<comment type="similarity">
    <text evidence="3">Belongs to the CFAP36 family.</text>
</comment>
<dbReference type="GO" id="GO:0097546">
    <property type="term" value="C:ciliary base"/>
    <property type="evidence" value="ECO:0007669"/>
    <property type="project" value="TreeGrafter"/>
</dbReference>
<dbReference type="InterPro" id="IPR042541">
    <property type="entry name" value="BART_sf"/>
</dbReference>
<evidence type="ECO:0000256" key="7">
    <source>
        <dbReference type="ARBA" id="ARBA00023069"/>
    </source>
</evidence>
<evidence type="ECO:0000256" key="9">
    <source>
        <dbReference type="ARBA" id="ARBA00031593"/>
    </source>
</evidence>
<sequence>MASKRAEYIFDELLCFLGTPFFQIPVYSFIENYCLVFDGSIQDSEEYRAIHKEYKCLIDSLLQAFQEDSGLSHDQIIQALHNMNAKTDIREIFQVTILIYVN</sequence>
<feature type="domain" description="BART" evidence="10">
    <location>
        <begin position="7"/>
        <end position="94"/>
    </location>
</feature>
<dbReference type="Pfam" id="PF11527">
    <property type="entry name" value="ARL2_Bind_BART"/>
    <property type="match status" value="1"/>
</dbReference>
<evidence type="ECO:0000313" key="12">
    <source>
        <dbReference type="Proteomes" id="UP000030746"/>
    </source>
</evidence>
<dbReference type="OMA" id="HDEFKSM"/>
<keyword evidence="12" id="KW-1185">Reference proteome</keyword>
<evidence type="ECO:0000256" key="2">
    <source>
        <dbReference type="ARBA" id="ARBA00004496"/>
    </source>
</evidence>
<dbReference type="Gene3D" id="1.20.1520.10">
    <property type="entry name" value="ADP-ribosylation factor-like 2-binding protein, domain"/>
    <property type="match status" value="1"/>
</dbReference>
<evidence type="ECO:0000259" key="10">
    <source>
        <dbReference type="Pfam" id="PF11527"/>
    </source>
</evidence>
<name>V4B9I1_LOTGI</name>
<keyword evidence="7" id="KW-0969">Cilium</keyword>
<keyword evidence="5" id="KW-0963">Cytoplasm</keyword>
<proteinExistence type="inferred from homology"/>
<gene>
    <name evidence="11" type="ORF">LOTGIDRAFT_155072</name>
</gene>
<dbReference type="InterPro" id="IPR023379">
    <property type="entry name" value="BART_dom"/>
</dbReference>
<dbReference type="KEGG" id="lgi:LOTGIDRAFT_155072"/>
<dbReference type="PANTHER" id="PTHR21532:SF0">
    <property type="entry name" value="CILIA- AND FLAGELLA-ASSOCIATED PROTEIN 36"/>
    <property type="match status" value="1"/>
</dbReference>
<keyword evidence="6" id="KW-0175">Coiled coil</keyword>
<protein>
    <recommendedName>
        <fullName evidence="4">Cilia- and flagella-associated protein 36</fullName>
    </recommendedName>
    <alternativeName>
        <fullName evidence="9">Coiled-coil domain-containing protein 104</fullName>
    </alternativeName>
</protein>
<dbReference type="GeneID" id="20236562"/>
<evidence type="ECO:0000256" key="6">
    <source>
        <dbReference type="ARBA" id="ARBA00023054"/>
    </source>
</evidence>
<dbReference type="OrthoDB" id="272687at2759"/>
<dbReference type="PANTHER" id="PTHR21532">
    <property type="entry name" value="PHOSPHODIESTERASE HL"/>
    <property type="match status" value="1"/>
</dbReference>
<dbReference type="HOGENOM" id="CLU_2308722_0_0_1"/>
<accession>V4B9I1</accession>
<evidence type="ECO:0000256" key="1">
    <source>
        <dbReference type="ARBA" id="ARBA00004138"/>
    </source>
</evidence>
<dbReference type="AlphaFoldDB" id="V4B9I1"/>
<evidence type="ECO:0000256" key="3">
    <source>
        <dbReference type="ARBA" id="ARBA00007460"/>
    </source>
</evidence>
<dbReference type="GO" id="GO:0005930">
    <property type="term" value="C:axoneme"/>
    <property type="evidence" value="ECO:0007669"/>
    <property type="project" value="TreeGrafter"/>
</dbReference>
<dbReference type="CTD" id="20236562"/>
<evidence type="ECO:0000256" key="4">
    <source>
        <dbReference type="ARBA" id="ARBA00021815"/>
    </source>
</evidence>
<evidence type="ECO:0000256" key="8">
    <source>
        <dbReference type="ARBA" id="ARBA00023273"/>
    </source>
</evidence>
<evidence type="ECO:0000256" key="5">
    <source>
        <dbReference type="ARBA" id="ARBA00022490"/>
    </source>
</evidence>
<comment type="subcellular location">
    <subcellularLocation>
        <location evidence="1">Cell projection</location>
        <location evidence="1">Cilium</location>
    </subcellularLocation>
    <subcellularLocation>
        <location evidence="2">Cytoplasm</location>
    </subcellularLocation>
</comment>